<evidence type="ECO:0000313" key="3">
    <source>
        <dbReference type="RefSeq" id="XP_029117103.1"/>
    </source>
</evidence>
<reference evidence="3" key="1">
    <citation type="submission" date="2025-08" db="UniProtKB">
        <authorList>
            <consortium name="RefSeq"/>
        </authorList>
    </citation>
    <scope>IDENTIFICATION</scope>
</reference>
<feature type="region of interest" description="Disordered" evidence="1">
    <location>
        <begin position="254"/>
        <end position="304"/>
    </location>
</feature>
<keyword evidence="2" id="KW-1185">Reference proteome</keyword>
<dbReference type="PANTHER" id="PTHR36325">
    <property type="entry name" value="MYOSIN-2 HEAVY CHAIN-LIKE PROTEIN"/>
    <property type="match status" value="1"/>
</dbReference>
<dbReference type="PANTHER" id="PTHR36325:SF1">
    <property type="entry name" value="MYOSIN-2 HEAVY CHAIN-LIKE PROTEIN"/>
    <property type="match status" value="1"/>
</dbReference>
<gene>
    <name evidence="3" type="primary">LOC105033272</name>
</gene>
<name>A0A8N4ICZ2_ELAGV</name>
<accession>A0A8N4ICZ2</accession>
<dbReference type="RefSeq" id="XP_029117103.1">
    <property type="nucleotide sequence ID" value="XM_029261270.1"/>
</dbReference>
<evidence type="ECO:0000313" key="2">
    <source>
        <dbReference type="Proteomes" id="UP000504607"/>
    </source>
</evidence>
<evidence type="ECO:0000256" key="1">
    <source>
        <dbReference type="SAM" id="MobiDB-lite"/>
    </source>
</evidence>
<feature type="region of interest" description="Disordered" evidence="1">
    <location>
        <begin position="56"/>
        <end position="75"/>
    </location>
</feature>
<dbReference type="Proteomes" id="UP000504607">
    <property type="component" value="Unplaced"/>
</dbReference>
<sequence length="738" mass="81542">MESSCVTASNGAINGAVDVLEKKEPDLEASTPASGSGRKSGGSKDIGNSILKSINKSTLQIKKPTHRRSASPLNWFPRKKTDSYLKRKIRHLQEVGGMNLSLDETLGNANPHYTRMAREKIAAREAARKAMEARKAAMVEASWCRILQASRIQSKEAAADLEKAQKSAAEAFEAARAMGVMMYDRPDCPRRPCEIETSSASIGGRSTHTVTASFETAFEVDKEVAAAVKKAFILLANSPSSSNKEEFRDLLRKISQNPDTDDTLEELSGTSSECEPDPASNAVRKQERETKEREQKNSLFPADRSCSTKSNMELVDVMLDRLKGLQEDELSSLAVIVATCGLNAALLEVETGKEHDLESVSNYTMGSMDEHLKKKETVAEVPSLDKFLVKHFSRLEREVEEARNLKNSKLASENLKASGRPDTQVANGVATSAESTLDLGSILVKHVSRLEREIQEAKRNSHKNIPSSEDGKTMELNVENEVNNEDGTSKSNKIAAPSSGSTPDLGGNYSSDHEKEITSLEKECKQLRTSQGLNEEKENIDSNMLMPSSCTVERAKLEVLKETKEHLGLDKILVKPVHRLEKEKMQALQHGADNVMPRSQRKQGAEMTALESLDKVLVKHVSRLEKEKLAVGTKEEMMTVKKSDPQSKECVESLDGILVKHQSKLEKAKLAASQQSAYYIKHVDARREARERELQEAWGGLSLGNSIRPHLSRLEREKVGIDGLLFSEPHTCFSKLKV</sequence>
<proteinExistence type="predicted"/>
<feature type="region of interest" description="Disordered" evidence="1">
    <location>
        <begin position="1"/>
        <end position="49"/>
    </location>
</feature>
<feature type="compositionally biased region" description="Polar residues" evidence="1">
    <location>
        <begin position="1"/>
        <end position="12"/>
    </location>
</feature>
<protein>
    <submittedName>
        <fullName evidence="3">Uncharacterized protein LOC105033272 isoform X1</fullName>
    </submittedName>
</protein>
<feature type="compositionally biased region" description="Basic and acidic residues" evidence="1">
    <location>
        <begin position="284"/>
        <end position="296"/>
    </location>
</feature>
<feature type="region of interest" description="Disordered" evidence="1">
    <location>
        <begin position="455"/>
        <end position="516"/>
    </location>
</feature>
<dbReference type="AlphaFoldDB" id="A0A8N4ICZ2"/>
<dbReference type="OrthoDB" id="2019579at2759"/>
<organism evidence="2 3">
    <name type="scientific">Elaeis guineensis var. tenera</name>
    <name type="common">Oil palm</name>
    <dbReference type="NCBI Taxonomy" id="51953"/>
    <lineage>
        <taxon>Eukaryota</taxon>
        <taxon>Viridiplantae</taxon>
        <taxon>Streptophyta</taxon>
        <taxon>Embryophyta</taxon>
        <taxon>Tracheophyta</taxon>
        <taxon>Spermatophyta</taxon>
        <taxon>Magnoliopsida</taxon>
        <taxon>Liliopsida</taxon>
        <taxon>Arecaceae</taxon>
        <taxon>Arecoideae</taxon>
        <taxon>Cocoseae</taxon>
        <taxon>Elaeidinae</taxon>
        <taxon>Elaeis</taxon>
    </lineage>
</organism>